<proteinExistence type="predicted"/>
<accession>A0A978V3P8</accession>
<dbReference type="EMBL" id="JAEACU010000007">
    <property type="protein sequence ID" value="KAH7521981.1"/>
    <property type="molecule type" value="Genomic_DNA"/>
</dbReference>
<comment type="caution">
    <text evidence="3">The sequence shown here is derived from an EMBL/GenBank/DDBJ whole genome shotgun (WGS) entry which is preliminary data.</text>
</comment>
<evidence type="ECO:0000259" key="2">
    <source>
        <dbReference type="PROSITE" id="PS50222"/>
    </source>
</evidence>
<dbReference type="SUPFAM" id="SSF47473">
    <property type="entry name" value="EF-hand"/>
    <property type="match status" value="1"/>
</dbReference>
<dbReference type="Pfam" id="PF13202">
    <property type="entry name" value="EF-hand_5"/>
    <property type="match status" value="1"/>
</dbReference>
<dbReference type="Gene3D" id="1.10.238.10">
    <property type="entry name" value="EF-hand"/>
    <property type="match status" value="1"/>
</dbReference>
<gene>
    <name evidence="3" type="ORF">FEM48_Zijuj07G0089500</name>
</gene>
<evidence type="ECO:0000256" key="1">
    <source>
        <dbReference type="ARBA" id="ARBA00022837"/>
    </source>
</evidence>
<protein>
    <recommendedName>
        <fullName evidence="2">EF-hand domain-containing protein</fullName>
    </recommendedName>
</protein>
<name>A0A978V3P8_ZIZJJ</name>
<evidence type="ECO:0000313" key="3">
    <source>
        <dbReference type="EMBL" id="KAH7521981.1"/>
    </source>
</evidence>
<dbReference type="PROSITE" id="PS00018">
    <property type="entry name" value="EF_HAND_1"/>
    <property type="match status" value="2"/>
</dbReference>
<dbReference type="InterPro" id="IPR002048">
    <property type="entry name" value="EF_hand_dom"/>
</dbReference>
<dbReference type="PROSITE" id="PS50222">
    <property type="entry name" value="EF_HAND_2"/>
    <property type="match status" value="1"/>
</dbReference>
<sequence length="104" mass="12226">MADRACSNSSSSLRQLIWDFFQSMDTNHDGRVSFLEFTQFLQQNGYNRVNPNIINNLDTDGDRCLDFYEVLTFYYIVKTRSVWCDSCRANLHSLYFTCVECFDS</sequence>
<dbReference type="GO" id="GO:0005509">
    <property type="term" value="F:calcium ion binding"/>
    <property type="evidence" value="ECO:0007669"/>
    <property type="project" value="InterPro"/>
</dbReference>
<dbReference type="InterPro" id="IPR018247">
    <property type="entry name" value="EF_Hand_1_Ca_BS"/>
</dbReference>
<keyword evidence="1" id="KW-0106">Calcium</keyword>
<dbReference type="AlphaFoldDB" id="A0A978V3P8"/>
<organism evidence="3 4">
    <name type="scientific">Ziziphus jujuba var. spinosa</name>
    <dbReference type="NCBI Taxonomy" id="714518"/>
    <lineage>
        <taxon>Eukaryota</taxon>
        <taxon>Viridiplantae</taxon>
        <taxon>Streptophyta</taxon>
        <taxon>Embryophyta</taxon>
        <taxon>Tracheophyta</taxon>
        <taxon>Spermatophyta</taxon>
        <taxon>Magnoliopsida</taxon>
        <taxon>eudicotyledons</taxon>
        <taxon>Gunneridae</taxon>
        <taxon>Pentapetalae</taxon>
        <taxon>rosids</taxon>
        <taxon>fabids</taxon>
        <taxon>Rosales</taxon>
        <taxon>Rhamnaceae</taxon>
        <taxon>Paliureae</taxon>
        <taxon>Ziziphus</taxon>
    </lineage>
</organism>
<evidence type="ECO:0000313" key="4">
    <source>
        <dbReference type="Proteomes" id="UP000813462"/>
    </source>
</evidence>
<reference evidence="3" key="1">
    <citation type="journal article" date="2021" name="Front. Plant Sci.">
        <title>Chromosome-Scale Genome Assembly for Chinese Sour Jujube and Insights Into Its Genome Evolution and Domestication Signature.</title>
        <authorList>
            <person name="Shen L.-Y."/>
            <person name="Luo H."/>
            <person name="Wang X.-L."/>
            <person name="Wang X.-M."/>
            <person name="Qiu X.-J."/>
            <person name="Liu H."/>
            <person name="Zhou S.-S."/>
            <person name="Jia K.-H."/>
            <person name="Nie S."/>
            <person name="Bao Y.-T."/>
            <person name="Zhang R.-G."/>
            <person name="Yun Q.-Z."/>
            <person name="Chai Y.-H."/>
            <person name="Lu J.-Y."/>
            <person name="Li Y."/>
            <person name="Zhao S.-W."/>
            <person name="Mao J.-F."/>
            <person name="Jia S.-G."/>
            <person name="Mao Y.-M."/>
        </authorList>
    </citation>
    <scope>NUCLEOTIDE SEQUENCE</scope>
    <source>
        <strain evidence="3">AT0</strain>
        <tissue evidence="3">Leaf</tissue>
    </source>
</reference>
<dbReference type="Proteomes" id="UP000813462">
    <property type="component" value="Unassembled WGS sequence"/>
</dbReference>
<dbReference type="InterPro" id="IPR011992">
    <property type="entry name" value="EF-hand-dom_pair"/>
</dbReference>
<feature type="domain" description="EF-hand" evidence="2">
    <location>
        <begin position="12"/>
        <end position="47"/>
    </location>
</feature>